<feature type="compositionally biased region" description="Low complexity" evidence="1">
    <location>
        <begin position="1051"/>
        <end position="1072"/>
    </location>
</feature>
<evidence type="ECO:0008006" key="4">
    <source>
        <dbReference type="Google" id="ProtNLM"/>
    </source>
</evidence>
<comment type="caution">
    <text evidence="2">The sequence shown here is derived from an EMBL/GenBank/DDBJ whole genome shotgun (WGS) entry which is preliminary data.</text>
</comment>
<proteinExistence type="predicted"/>
<reference evidence="2 3" key="1">
    <citation type="submission" date="2020-08" db="EMBL/GenBank/DDBJ databases">
        <title>Sequencing the genomes of 1000 actinobacteria strains.</title>
        <authorList>
            <person name="Klenk H.-P."/>
        </authorList>
    </citation>
    <scope>NUCLEOTIDE SEQUENCE [LARGE SCALE GENOMIC DNA]</scope>
    <source>
        <strain evidence="2 3">DSM 46887</strain>
    </source>
</reference>
<feature type="compositionally biased region" description="Polar residues" evidence="1">
    <location>
        <begin position="1"/>
        <end position="11"/>
    </location>
</feature>
<organism evidence="2 3">
    <name type="scientific">Streptosporangium becharense</name>
    <dbReference type="NCBI Taxonomy" id="1816182"/>
    <lineage>
        <taxon>Bacteria</taxon>
        <taxon>Bacillati</taxon>
        <taxon>Actinomycetota</taxon>
        <taxon>Actinomycetes</taxon>
        <taxon>Streptosporangiales</taxon>
        <taxon>Streptosporangiaceae</taxon>
        <taxon>Streptosporangium</taxon>
    </lineage>
</organism>
<evidence type="ECO:0000313" key="3">
    <source>
        <dbReference type="Proteomes" id="UP000540685"/>
    </source>
</evidence>
<protein>
    <recommendedName>
        <fullName evidence="4">DNA-binding protein</fullName>
    </recommendedName>
</protein>
<dbReference type="EMBL" id="JACHMP010000001">
    <property type="protein sequence ID" value="MBB5823118.1"/>
    <property type="molecule type" value="Genomic_DNA"/>
</dbReference>
<dbReference type="RefSeq" id="WP_260315870.1">
    <property type="nucleotide sequence ID" value="NZ_JACHMP010000001.1"/>
</dbReference>
<feature type="region of interest" description="Disordered" evidence="1">
    <location>
        <begin position="1535"/>
        <end position="1555"/>
    </location>
</feature>
<sequence length="1705" mass="180699">MSGAMSSTNGPAEQPVTATGTQAVTGTGAVTGAAGRSAGGAGDGAGAREALEAGAVLPPGTTGAGERAVPLTARAYRHPGLDDRVVVRLVAGELGAAEDAAAAFLGMEPAGEPAVVGLGLRRSLGFPEWVLVHHPRDGHHALALVPELERAGRQVRTKPKATLDAYHGLAARLAGSVPHFLPTFFEQAARVFLSADNATYAAQMFTQARRAEAEHGLEVDEERLDAVFLEFALAGALPVKALTGYGRELAARVPADEALRRFRTLCARRTAGGLSPSAQMATELRRLARAAGRDADVEERSYLAEMLDLPATLAAPTGWWKAHRPALLALAADDPGVRGTLLNVMPRNGDDDMPAFWVELLEDSGATAGLGEGEVTARERPADGTAGWLRRFLRIWKPQRWRESRLPVLYALLERVADRLRAELTASGAAVEVKPDVDLIDLLLTLDVPVADPDEKLILLLEAWACGEGQRDLLALSTDPRFVPAFHRTADRFTPDAAGQRAVRRLAASPGGRPMLTAWMRTVARRSVAAGLPQLPDALRRLTWLPGEALILAEEEVAAAAGADLAAELARTLRAGLVDELGWPAWEEAVAALVGPDKVGDIEVADAWPHLVVAGPTQARVIGPEGTVLTHDLRPAPSNSYGDCGFHYVDGELLVYWIVYGGGHDLLGYWHSSAGAMLPLEAASSIWGARVDTVTLPLPGGGRALGGGVLHPGDTALPERRHVISDGVAYWVPADSNDDDGGGWREYDPAGSVYGRSSLPGFLADALRSAPAGSAFHSGWVLPVPGEEATPAGVPVGGLLGWRVIKLPDGSFRGEDLAGRTVTLRGGENGPGVPVRAVTFPGDDRPRALTSGYRKIELVDPEGVVTAEVAMEGGPGAFAEGTALLPPLRYWRCMRPRDPEGSLALRRIDHETAASLLKAAASVEATRSAQPGQPVRAAQTAREELRALVRALLPRVTDDALIAGIAGVARYAAAQQATLDAVAARLADAVSGGGADQAPDGPDDKLTLRALNGLGVSGPSWWYDQPSHGAFAQIRAIRRMMEAVSDPAAPAAGSAATAGAGPAGASGTAGPAVPIHLDGPELPYSRVRWEQLLTRPASVAYRAASATTAPQEADVLEELLRRIEELGMASADPAHWRRFTLHLDQVWLHDAAGRPRGGSQHALLPLGDGAFAAFTDAESENGGSVFTTFLHDPAGRFRIPHPYTERSSGPVGEAREAGWLAEFLAARAERGPAPWRPEAAEEFARLTGVTSTVARLVVAGLPYVDSHDRAFLPSEVRVALGLKVAEAAVARDELRELDGDARREVVAALLPANPAALWTDGPDVAAAARVWNARMGRRTAVPEWLLAEAARVTRVRWRSGDAVRALLDPASAPELTHDLRWHVHRDRVVPVDAQATGFTADTLTGAVALCAWLAHRLPAGDPFRAALPAALTAVRARLANPDLMLDLGSYIDLPAFRKVAGAPTEVTDGWERYGAVIMATHDSRPAPGVRTALLDASGADPYLPALRALLGRADGPLPVEVALRLARDPRFEALLADPGDPGAGERAADGTWWPQDPARSVPDLVAQVAREHGLGQDAAVLYLTLLAMPDPTDKNVTRWTGWKPARFKAARAELAATALVVEATRTRAGRSLFLPGGWLDPRSPHVPLEQWKTPLFESLAEGSAPLGVVAPTEPAAVLYARAWQRVRDGDVPRLEELRVRRGRRR</sequence>
<evidence type="ECO:0000256" key="1">
    <source>
        <dbReference type="SAM" id="MobiDB-lite"/>
    </source>
</evidence>
<gene>
    <name evidence="2" type="ORF">F4562_006180</name>
</gene>
<feature type="region of interest" description="Disordered" evidence="1">
    <location>
        <begin position="1051"/>
        <end position="1074"/>
    </location>
</feature>
<keyword evidence="3" id="KW-1185">Reference proteome</keyword>
<feature type="region of interest" description="Disordered" evidence="1">
    <location>
        <begin position="1"/>
        <end position="20"/>
    </location>
</feature>
<dbReference type="Proteomes" id="UP000540685">
    <property type="component" value="Unassembled WGS sequence"/>
</dbReference>
<accession>A0A7W9IN11</accession>
<evidence type="ECO:0000313" key="2">
    <source>
        <dbReference type="EMBL" id="MBB5823118.1"/>
    </source>
</evidence>
<name>A0A7W9IN11_9ACTN</name>